<evidence type="ECO:0000259" key="12">
    <source>
        <dbReference type="Pfam" id="PF07730"/>
    </source>
</evidence>
<evidence type="ECO:0000256" key="9">
    <source>
        <dbReference type="SAM" id="MobiDB-lite"/>
    </source>
</evidence>
<feature type="transmembrane region" description="Helical" evidence="10">
    <location>
        <begin position="64"/>
        <end position="81"/>
    </location>
</feature>
<evidence type="ECO:0000256" key="7">
    <source>
        <dbReference type="ARBA" id="ARBA00022840"/>
    </source>
</evidence>
<dbReference type="InterPro" id="IPR050482">
    <property type="entry name" value="Sensor_HK_TwoCompSys"/>
</dbReference>
<dbReference type="AlphaFoldDB" id="A0A919PBF5"/>
<dbReference type="Proteomes" id="UP000642125">
    <property type="component" value="Unassembled WGS sequence"/>
</dbReference>
<feature type="transmembrane region" description="Helical" evidence="10">
    <location>
        <begin position="136"/>
        <end position="157"/>
    </location>
</feature>
<keyword evidence="10" id="KW-0472">Membrane</keyword>
<evidence type="ECO:0000259" key="11">
    <source>
        <dbReference type="Pfam" id="PF02518"/>
    </source>
</evidence>
<dbReference type="SUPFAM" id="SSF55874">
    <property type="entry name" value="ATPase domain of HSP90 chaperone/DNA topoisomerase II/histidine kinase"/>
    <property type="match status" value="1"/>
</dbReference>
<evidence type="ECO:0000256" key="8">
    <source>
        <dbReference type="ARBA" id="ARBA00023012"/>
    </source>
</evidence>
<feature type="transmembrane region" description="Helical" evidence="10">
    <location>
        <begin position="88"/>
        <end position="106"/>
    </location>
</feature>
<dbReference type="CDD" id="cd16917">
    <property type="entry name" value="HATPase_UhpB-NarQ-NarX-like"/>
    <property type="match status" value="1"/>
</dbReference>
<keyword evidence="7" id="KW-0067">ATP-binding</keyword>
<evidence type="ECO:0000256" key="2">
    <source>
        <dbReference type="ARBA" id="ARBA00012438"/>
    </source>
</evidence>
<comment type="caution">
    <text evidence="13">The sequence shown here is derived from an EMBL/GenBank/DDBJ whole genome shotgun (WGS) entry which is preliminary data.</text>
</comment>
<accession>A0A919PBF5</accession>
<feature type="region of interest" description="Disordered" evidence="9">
    <location>
        <begin position="365"/>
        <end position="422"/>
    </location>
</feature>
<dbReference type="InterPro" id="IPR011712">
    <property type="entry name" value="Sig_transdc_His_kin_sub3_dim/P"/>
</dbReference>
<dbReference type="PANTHER" id="PTHR24421:SF10">
    <property type="entry name" value="NITRATE_NITRITE SENSOR PROTEIN NARQ"/>
    <property type="match status" value="1"/>
</dbReference>
<comment type="catalytic activity">
    <reaction evidence="1">
        <text>ATP + protein L-histidine = ADP + protein N-phospho-L-histidine.</text>
        <dbReference type="EC" id="2.7.13.3"/>
    </reaction>
</comment>
<dbReference type="RefSeq" id="WP_203668610.1">
    <property type="nucleotide sequence ID" value="NZ_BONO01000013.1"/>
</dbReference>
<evidence type="ECO:0000313" key="13">
    <source>
        <dbReference type="EMBL" id="GIG36588.1"/>
    </source>
</evidence>
<keyword evidence="14" id="KW-1185">Reference proteome</keyword>
<evidence type="ECO:0000256" key="3">
    <source>
        <dbReference type="ARBA" id="ARBA00022553"/>
    </source>
</evidence>
<feature type="transmembrane region" description="Helical" evidence="10">
    <location>
        <begin position="26"/>
        <end position="49"/>
    </location>
</feature>
<dbReference type="InterPro" id="IPR003594">
    <property type="entry name" value="HATPase_dom"/>
</dbReference>
<sequence length="422" mass="42340">MPDVPPTAASAPAEAPVRPGLRRGDFVAAAVTLALGLAALLALPALAAMEPVEPVPVAPVGAPGWWLVVAGLVVQAAAVAAARTAGRAALLVVTAVPLGIVALGGVDVGASGLLTLAVVVVVYRAVVAAPPARLGWALAAAVVLLAVASGIAGAAAVDAPEPPLVVLGAAAQALAVVALGLVPALVVSSRRAVREAEARELRALAGEQEARVATALATQRTAMARELHDIAAHHLSGIALMASAIDRQIGTDPEAARRGVREVREQSRVVLADLRRLVGLLREDDGAETSALTLAAVPELAGAGAVLEVLPPGADAGAGVGPLAQIAGYRMVQEALANARAHAPGAACRVTVDARAADAVVLTVRNGPPDQEPVPSEHGGHGLRGMRERAELVGADLRYGPTPDGGWEVRLALPRDTQEAAP</sequence>
<dbReference type="EC" id="2.7.13.3" evidence="2"/>
<keyword evidence="4" id="KW-0808">Transferase</keyword>
<dbReference type="EMBL" id="BONO01000013">
    <property type="protein sequence ID" value="GIG36588.1"/>
    <property type="molecule type" value="Genomic_DNA"/>
</dbReference>
<dbReference type="GO" id="GO:0005524">
    <property type="term" value="F:ATP binding"/>
    <property type="evidence" value="ECO:0007669"/>
    <property type="project" value="UniProtKB-KW"/>
</dbReference>
<feature type="transmembrane region" description="Helical" evidence="10">
    <location>
        <begin position="112"/>
        <end position="129"/>
    </location>
</feature>
<organism evidence="13 14">
    <name type="scientific">Cellulomonas pakistanensis</name>
    <dbReference type="NCBI Taxonomy" id="992287"/>
    <lineage>
        <taxon>Bacteria</taxon>
        <taxon>Bacillati</taxon>
        <taxon>Actinomycetota</taxon>
        <taxon>Actinomycetes</taxon>
        <taxon>Micrococcales</taxon>
        <taxon>Cellulomonadaceae</taxon>
        <taxon>Cellulomonas</taxon>
    </lineage>
</organism>
<name>A0A919PBF5_9CELL</name>
<evidence type="ECO:0000313" key="14">
    <source>
        <dbReference type="Proteomes" id="UP000642125"/>
    </source>
</evidence>
<proteinExistence type="predicted"/>
<dbReference type="Gene3D" id="1.20.5.1930">
    <property type="match status" value="1"/>
</dbReference>
<dbReference type="GO" id="GO:0000155">
    <property type="term" value="F:phosphorelay sensor kinase activity"/>
    <property type="evidence" value="ECO:0007669"/>
    <property type="project" value="InterPro"/>
</dbReference>
<reference evidence="13" key="1">
    <citation type="submission" date="2021-01" db="EMBL/GenBank/DDBJ databases">
        <title>Whole genome shotgun sequence of Cellulomonas pakistanensis NBRC 110800.</title>
        <authorList>
            <person name="Komaki H."/>
            <person name="Tamura T."/>
        </authorList>
    </citation>
    <scope>NUCLEOTIDE SEQUENCE</scope>
    <source>
        <strain evidence="13">NBRC 110800</strain>
    </source>
</reference>
<protein>
    <recommendedName>
        <fullName evidence="2">histidine kinase</fullName>
        <ecNumber evidence="2">2.7.13.3</ecNumber>
    </recommendedName>
</protein>
<keyword evidence="6" id="KW-0418">Kinase</keyword>
<keyword evidence="3" id="KW-0597">Phosphoprotein</keyword>
<dbReference type="Gene3D" id="3.30.565.10">
    <property type="entry name" value="Histidine kinase-like ATPase, C-terminal domain"/>
    <property type="match status" value="1"/>
</dbReference>
<feature type="transmembrane region" description="Helical" evidence="10">
    <location>
        <begin position="163"/>
        <end position="187"/>
    </location>
</feature>
<dbReference type="GO" id="GO:0016020">
    <property type="term" value="C:membrane"/>
    <property type="evidence" value="ECO:0007669"/>
    <property type="project" value="InterPro"/>
</dbReference>
<evidence type="ECO:0000256" key="5">
    <source>
        <dbReference type="ARBA" id="ARBA00022741"/>
    </source>
</evidence>
<keyword evidence="5" id="KW-0547">Nucleotide-binding</keyword>
<keyword evidence="8" id="KW-0902">Two-component regulatory system</keyword>
<keyword evidence="10" id="KW-0812">Transmembrane</keyword>
<evidence type="ECO:0000256" key="10">
    <source>
        <dbReference type="SAM" id="Phobius"/>
    </source>
</evidence>
<keyword evidence="10" id="KW-1133">Transmembrane helix</keyword>
<dbReference type="Pfam" id="PF02518">
    <property type="entry name" value="HATPase_c"/>
    <property type="match status" value="1"/>
</dbReference>
<feature type="domain" description="Histidine kinase/HSP90-like ATPase" evidence="11">
    <location>
        <begin position="329"/>
        <end position="416"/>
    </location>
</feature>
<dbReference type="InterPro" id="IPR036890">
    <property type="entry name" value="HATPase_C_sf"/>
</dbReference>
<dbReference type="Pfam" id="PF07730">
    <property type="entry name" value="HisKA_3"/>
    <property type="match status" value="1"/>
</dbReference>
<dbReference type="GO" id="GO:0046983">
    <property type="term" value="F:protein dimerization activity"/>
    <property type="evidence" value="ECO:0007669"/>
    <property type="project" value="InterPro"/>
</dbReference>
<evidence type="ECO:0000256" key="6">
    <source>
        <dbReference type="ARBA" id="ARBA00022777"/>
    </source>
</evidence>
<dbReference type="PANTHER" id="PTHR24421">
    <property type="entry name" value="NITRATE/NITRITE SENSOR PROTEIN NARX-RELATED"/>
    <property type="match status" value="1"/>
</dbReference>
<evidence type="ECO:0000256" key="4">
    <source>
        <dbReference type="ARBA" id="ARBA00022679"/>
    </source>
</evidence>
<evidence type="ECO:0000256" key="1">
    <source>
        <dbReference type="ARBA" id="ARBA00000085"/>
    </source>
</evidence>
<feature type="domain" description="Signal transduction histidine kinase subgroup 3 dimerisation and phosphoacceptor" evidence="12">
    <location>
        <begin position="220"/>
        <end position="285"/>
    </location>
</feature>
<gene>
    <name evidence="13" type="ORF">Cpa01nite_19690</name>
</gene>